<evidence type="ECO:0000259" key="2">
    <source>
        <dbReference type="Pfam" id="PF00437"/>
    </source>
</evidence>
<dbReference type="InterPro" id="IPR027417">
    <property type="entry name" value="P-loop_NTPase"/>
</dbReference>
<dbReference type="GO" id="GO:0016887">
    <property type="term" value="F:ATP hydrolysis activity"/>
    <property type="evidence" value="ECO:0007669"/>
    <property type="project" value="InterPro"/>
</dbReference>
<dbReference type="SUPFAM" id="SSF52540">
    <property type="entry name" value="P-loop containing nucleoside triphosphate hydrolases"/>
    <property type="match status" value="1"/>
</dbReference>
<protein>
    <submittedName>
        <fullName evidence="3">Twitching motility protein PilT</fullName>
    </submittedName>
</protein>
<evidence type="ECO:0000313" key="3">
    <source>
        <dbReference type="EMBL" id="ROR76111.1"/>
    </source>
</evidence>
<dbReference type="PANTHER" id="PTHR30486">
    <property type="entry name" value="TWITCHING MOTILITY PROTEIN PILT"/>
    <property type="match status" value="1"/>
</dbReference>
<gene>
    <name evidence="3" type="ORF">EDD42_4064</name>
</gene>
<dbReference type="PANTHER" id="PTHR30486:SF6">
    <property type="entry name" value="TYPE IV PILUS RETRACTATION ATPASE PILT"/>
    <property type="match status" value="1"/>
</dbReference>
<comment type="caution">
    <text evidence="3">The sequence shown here is derived from an EMBL/GenBank/DDBJ whole genome shotgun (WGS) entry which is preliminary data.</text>
</comment>
<sequence>MSDQIAKFSHMLDTYGGHKASDIHLTENRGAYYVKDKATRKIANLPFDSGSLLRSLVEETIPGGMQSVLDQGQADASFDVGGAFRGRLAVRQELGGVSCTMRVISRIIPTPEELGLPKSVVNLIGRPSGLVLFVGQTGSGKSTSIAAMVDLVARTQPSSIYTLEKPIEYVYPEGMALVVQREIGTHVESFAKGIENAKRSHPRIIVVGEILNTETARSALLAAASGHLVISTMHAGTAGEAVDSFVSMFTPEEQGLIRTQLAQSLLGIIAQTLVAKLGGGMALAQEIAFNTPTFAELLRGSGNRSNDTKYIQQLLLGGGQAEGMVSMEQALATLVKKGDITIDSGYRIARDRPAFEEKLQLVGVRVPGVAA</sequence>
<dbReference type="AlphaFoldDB" id="A0A3N2BLG2"/>
<accession>A0A3N2BLG2</accession>
<feature type="domain" description="Bacterial type II secretion system protein E" evidence="2">
    <location>
        <begin position="119"/>
        <end position="277"/>
    </location>
</feature>
<dbReference type="Gene3D" id="3.40.50.300">
    <property type="entry name" value="P-loop containing nucleotide triphosphate hydrolases"/>
    <property type="match status" value="1"/>
</dbReference>
<dbReference type="InterPro" id="IPR050921">
    <property type="entry name" value="T4SS_GSP_E_ATPase"/>
</dbReference>
<proteinExistence type="inferred from homology"/>
<keyword evidence="4" id="KW-1185">Reference proteome</keyword>
<dbReference type="RefSeq" id="WP_085514110.1">
    <property type="nucleotide sequence ID" value="NZ_FXAP01000007.1"/>
</dbReference>
<dbReference type="Proteomes" id="UP000266915">
    <property type="component" value="Unassembled WGS sequence"/>
</dbReference>
<dbReference type="Pfam" id="PF00437">
    <property type="entry name" value="T2SSE"/>
    <property type="match status" value="1"/>
</dbReference>
<name>A0A3N2BLG2_9MICO</name>
<dbReference type="EMBL" id="RKHL01000002">
    <property type="protein sequence ID" value="ROR76111.1"/>
    <property type="molecule type" value="Genomic_DNA"/>
</dbReference>
<comment type="similarity">
    <text evidence="1">Belongs to the GSP E family.</text>
</comment>
<organism evidence="3 4">
    <name type="scientific">Plantibacter flavus</name>
    <dbReference type="NCBI Taxonomy" id="150123"/>
    <lineage>
        <taxon>Bacteria</taxon>
        <taxon>Bacillati</taxon>
        <taxon>Actinomycetota</taxon>
        <taxon>Actinomycetes</taxon>
        <taxon>Micrococcales</taxon>
        <taxon>Microbacteriaceae</taxon>
        <taxon>Plantibacter</taxon>
    </lineage>
</organism>
<reference evidence="3 4" key="1">
    <citation type="submission" date="2018-11" db="EMBL/GenBank/DDBJ databases">
        <title>Sequencing the genomes of 1000 actinobacteria strains.</title>
        <authorList>
            <person name="Klenk H.-P."/>
        </authorList>
    </citation>
    <scope>NUCLEOTIDE SEQUENCE [LARGE SCALE GENOMIC DNA]</scope>
    <source>
        <strain evidence="3 4">DSM 14012</strain>
    </source>
</reference>
<evidence type="ECO:0000256" key="1">
    <source>
        <dbReference type="ARBA" id="ARBA00006611"/>
    </source>
</evidence>
<dbReference type="InterPro" id="IPR001482">
    <property type="entry name" value="T2SS/T4SS_dom"/>
</dbReference>
<evidence type="ECO:0000313" key="4">
    <source>
        <dbReference type="Proteomes" id="UP000266915"/>
    </source>
</evidence>
<dbReference type="Gene3D" id="3.30.450.90">
    <property type="match status" value="1"/>
</dbReference>